<keyword evidence="3" id="KW-1185">Reference proteome</keyword>
<evidence type="ECO:0000256" key="1">
    <source>
        <dbReference type="SAM" id="MobiDB-lite"/>
    </source>
</evidence>
<dbReference type="RefSeq" id="WP_271178109.1">
    <property type="nucleotide sequence ID" value="NZ_BAAAJO010000003.1"/>
</dbReference>
<feature type="compositionally biased region" description="Acidic residues" evidence="1">
    <location>
        <begin position="11"/>
        <end position="26"/>
    </location>
</feature>
<reference evidence="2" key="1">
    <citation type="journal article" date="2014" name="Int. J. Syst. Evol. Microbiol.">
        <title>Complete genome sequence of Corynebacterium casei LMG S-19264T (=DSM 44701T), isolated from a smear-ripened cheese.</title>
        <authorList>
            <consortium name="US DOE Joint Genome Institute (JGI-PGF)"/>
            <person name="Walter F."/>
            <person name="Albersmeier A."/>
            <person name="Kalinowski J."/>
            <person name="Ruckert C."/>
        </authorList>
    </citation>
    <scope>NUCLEOTIDE SEQUENCE</scope>
    <source>
        <strain evidence="2">VKM Ac-1401</strain>
    </source>
</reference>
<dbReference type="Proteomes" id="UP001142372">
    <property type="component" value="Unassembled WGS sequence"/>
</dbReference>
<dbReference type="EMBL" id="BSEN01000015">
    <property type="protein sequence ID" value="GLJ77468.1"/>
    <property type="molecule type" value="Genomic_DNA"/>
</dbReference>
<evidence type="ECO:0000313" key="2">
    <source>
        <dbReference type="EMBL" id="GLJ77468.1"/>
    </source>
</evidence>
<dbReference type="AlphaFoldDB" id="A0A9W6HCX4"/>
<organism evidence="2 3">
    <name type="scientific">Leifsonia poae</name>
    <dbReference type="NCBI Taxonomy" id="110933"/>
    <lineage>
        <taxon>Bacteria</taxon>
        <taxon>Bacillati</taxon>
        <taxon>Actinomycetota</taxon>
        <taxon>Actinomycetes</taxon>
        <taxon>Micrococcales</taxon>
        <taxon>Microbacteriaceae</taxon>
        <taxon>Leifsonia</taxon>
    </lineage>
</organism>
<feature type="region of interest" description="Disordered" evidence="1">
    <location>
        <begin position="1"/>
        <end position="67"/>
    </location>
</feature>
<proteinExistence type="predicted"/>
<name>A0A9W6HCX4_9MICO</name>
<evidence type="ECO:0000313" key="3">
    <source>
        <dbReference type="Proteomes" id="UP001142372"/>
    </source>
</evidence>
<feature type="compositionally biased region" description="Acidic residues" evidence="1">
    <location>
        <begin position="34"/>
        <end position="51"/>
    </location>
</feature>
<gene>
    <name evidence="2" type="ORF">GCM10017584_30420</name>
</gene>
<reference evidence="2" key="2">
    <citation type="submission" date="2023-01" db="EMBL/GenBank/DDBJ databases">
        <authorList>
            <person name="Sun Q."/>
            <person name="Evtushenko L."/>
        </authorList>
    </citation>
    <scope>NUCLEOTIDE SEQUENCE</scope>
    <source>
        <strain evidence="2">VKM Ac-1401</strain>
    </source>
</reference>
<feature type="compositionally biased region" description="Basic and acidic residues" evidence="1">
    <location>
        <begin position="1"/>
        <end position="10"/>
    </location>
</feature>
<accession>A0A9W6HCX4</accession>
<comment type="caution">
    <text evidence="2">The sequence shown here is derived from an EMBL/GenBank/DDBJ whole genome shotgun (WGS) entry which is preliminary data.</text>
</comment>
<sequence>MSESDPRRDGDSDEPDEFIESQDGDYEPAPRIFDEDDLPIVDDESDDEVVPDDERRVPLDPDDAEIA</sequence>
<protein>
    <submittedName>
        <fullName evidence="2">Uncharacterized protein</fullName>
    </submittedName>
</protein>